<dbReference type="Gene3D" id="1.10.10.60">
    <property type="entry name" value="Homeodomain-like"/>
    <property type="match status" value="1"/>
</dbReference>
<keyword evidence="3" id="KW-0804">Transcription</keyword>
<evidence type="ECO:0000256" key="1">
    <source>
        <dbReference type="ARBA" id="ARBA00023015"/>
    </source>
</evidence>
<evidence type="ECO:0000313" key="7">
    <source>
        <dbReference type="Proteomes" id="UP000184076"/>
    </source>
</evidence>
<dbReference type="Pfam" id="PF00440">
    <property type="entry name" value="TetR_N"/>
    <property type="match status" value="1"/>
</dbReference>
<dbReference type="STRING" id="1121391.SAMN02745206_00437"/>
<dbReference type="OrthoDB" id="8479950at2"/>
<dbReference type="Gene3D" id="1.10.357.10">
    <property type="entry name" value="Tetracycline Repressor, domain 2"/>
    <property type="match status" value="1"/>
</dbReference>
<dbReference type="GO" id="GO:0003700">
    <property type="term" value="F:DNA-binding transcription factor activity"/>
    <property type="evidence" value="ECO:0007669"/>
    <property type="project" value="TreeGrafter"/>
</dbReference>
<dbReference type="PRINTS" id="PR00455">
    <property type="entry name" value="HTHTETR"/>
</dbReference>
<dbReference type="GO" id="GO:0000976">
    <property type="term" value="F:transcription cis-regulatory region binding"/>
    <property type="evidence" value="ECO:0007669"/>
    <property type="project" value="TreeGrafter"/>
</dbReference>
<evidence type="ECO:0000256" key="3">
    <source>
        <dbReference type="ARBA" id="ARBA00023163"/>
    </source>
</evidence>
<dbReference type="PANTHER" id="PTHR30055">
    <property type="entry name" value="HTH-TYPE TRANSCRIPTIONAL REGULATOR RUTR"/>
    <property type="match status" value="1"/>
</dbReference>
<dbReference type="InterPro" id="IPR001647">
    <property type="entry name" value="HTH_TetR"/>
</dbReference>
<dbReference type="SUPFAM" id="SSF46689">
    <property type="entry name" value="Homeodomain-like"/>
    <property type="match status" value="1"/>
</dbReference>
<feature type="domain" description="HTH tetR-type" evidence="5">
    <location>
        <begin position="16"/>
        <end position="76"/>
    </location>
</feature>
<evidence type="ECO:0000256" key="4">
    <source>
        <dbReference type="PROSITE-ProRule" id="PRU00335"/>
    </source>
</evidence>
<dbReference type="FunFam" id="1.10.10.60:FF:000141">
    <property type="entry name" value="TetR family transcriptional regulator"/>
    <property type="match status" value="1"/>
</dbReference>
<dbReference type="InterPro" id="IPR036271">
    <property type="entry name" value="Tet_transcr_reg_TetR-rel_C_sf"/>
</dbReference>
<dbReference type="SUPFAM" id="SSF48498">
    <property type="entry name" value="Tetracyclin repressor-like, C-terminal domain"/>
    <property type="match status" value="1"/>
</dbReference>
<keyword evidence="1" id="KW-0805">Transcription regulation</keyword>
<gene>
    <name evidence="6" type="ORF">SAMN02745206_00437</name>
</gene>
<protein>
    <submittedName>
        <fullName evidence="6">Transcriptional regulator, TetR family</fullName>
    </submittedName>
</protein>
<dbReference type="Proteomes" id="UP000184076">
    <property type="component" value="Unassembled WGS sequence"/>
</dbReference>
<feature type="DNA-binding region" description="H-T-H motif" evidence="4">
    <location>
        <begin position="39"/>
        <end position="58"/>
    </location>
</feature>
<evidence type="ECO:0000256" key="2">
    <source>
        <dbReference type="ARBA" id="ARBA00023125"/>
    </source>
</evidence>
<keyword evidence="2 4" id="KW-0238">DNA-binding</keyword>
<dbReference type="PROSITE" id="PS50977">
    <property type="entry name" value="HTH_TETR_2"/>
    <property type="match status" value="1"/>
</dbReference>
<dbReference type="InterPro" id="IPR050109">
    <property type="entry name" value="HTH-type_TetR-like_transc_reg"/>
</dbReference>
<proteinExistence type="predicted"/>
<keyword evidence="7" id="KW-1185">Reference proteome</keyword>
<dbReference type="PANTHER" id="PTHR30055:SF226">
    <property type="entry name" value="HTH-TYPE TRANSCRIPTIONAL REGULATOR PKSA"/>
    <property type="match status" value="1"/>
</dbReference>
<dbReference type="AlphaFoldDB" id="A0A1M4UBR5"/>
<dbReference type="RefSeq" id="WP_073036551.1">
    <property type="nucleotide sequence ID" value="NZ_FQVB01000005.1"/>
</dbReference>
<accession>A0A1M4UBR5</accession>
<evidence type="ECO:0000313" key="6">
    <source>
        <dbReference type="EMBL" id="SHE54242.1"/>
    </source>
</evidence>
<name>A0A1M4UBR5_9BACT</name>
<dbReference type="EMBL" id="FQVB01000005">
    <property type="protein sequence ID" value="SHE54242.1"/>
    <property type="molecule type" value="Genomic_DNA"/>
</dbReference>
<dbReference type="InterPro" id="IPR009057">
    <property type="entry name" value="Homeodomain-like_sf"/>
</dbReference>
<organism evidence="6 7">
    <name type="scientific">Desulfacinum infernum DSM 9756</name>
    <dbReference type="NCBI Taxonomy" id="1121391"/>
    <lineage>
        <taxon>Bacteria</taxon>
        <taxon>Pseudomonadati</taxon>
        <taxon>Thermodesulfobacteriota</taxon>
        <taxon>Syntrophobacteria</taxon>
        <taxon>Syntrophobacterales</taxon>
        <taxon>Syntrophobacteraceae</taxon>
        <taxon>Desulfacinum</taxon>
    </lineage>
</organism>
<sequence>MGEKGTFQRLREKEKETRRRIILEAAERVFGRCPFDKVSMRQIAKEAGISPAAIYRYFPDQQALFIESFLTGADRLVQRIKKIVDNRGTAVEVAGEVVTFLWENDHYFRMMTHFMLHGEIREDLLERLNDMERRVLDHFQAVFGEDSGGGESRLVAHAFFAALNGVLITFRNYPGRAPEEVRRHMERIAGLIADLFVKGLRGESEPERVS</sequence>
<evidence type="ECO:0000259" key="5">
    <source>
        <dbReference type="PROSITE" id="PS50977"/>
    </source>
</evidence>
<reference evidence="7" key="1">
    <citation type="submission" date="2016-11" db="EMBL/GenBank/DDBJ databases">
        <authorList>
            <person name="Varghese N."/>
            <person name="Submissions S."/>
        </authorList>
    </citation>
    <scope>NUCLEOTIDE SEQUENCE [LARGE SCALE GENOMIC DNA]</scope>
    <source>
        <strain evidence="7">DSM 9756</strain>
    </source>
</reference>